<keyword evidence="6 9" id="KW-1133">Transmembrane helix</keyword>
<dbReference type="PANTHER" id="PTHR42982:SF1">
    <property type="entry name" value="SEC-INDEPENDENT PROTEIN TRANSLOCASE PROTEIN TATA"/>
    <property type="match status" value="1"/>
</dbReference>
<sequence length="70" mass="7589">MNLAAIGVPGLIIILVIILILFGPRKLPEVGSAVGKTLAEFKKSAKDIMDDDDDQPKTEAQKTEVQEQVK</sequence>
<reference evidence="12" key="1">
    <citation type="submission" date="2017-02" db="EMBL/GenBank/DDBJ databases">
        <authorList>
            <person name="Varghese N."/>
            <person name="Submissions S."/>
        </authorList>
    </citation>
    <scope>NUCLEOTIDE SEQUENCE [LARGE SCALE GENOMIC DNA]</scope>
    <source>
        <strain evidence="12">DSM 23966</strain>
    </source>
</reference>
<evidence type="ECO:0000256" key="10">
    <source>
        <dbReference type="SAM" id="MobiDB-lite"/>
    </source>
</evidence>
<accession>A0A1T4YTV5</accession>
<keyword evidence="5 9" id="KW-0653">Protein transport</keyword>
<evidence type="ECO:0000256" key="1">
    <source>
        <dbReference type="ARBA" id="ARBA00004162"/>
    </source>
</evidence>
<evidence type="ECO:0000256" key="7">
    <source>
        <dbReference type="ARBA" id="ARBA00023010"/>
    </source>
</evidence>
<feature type="region of interest" description="Disordered" evidence="10">
    <location>
        <begin position="45"/>
        <end position="70"/>
    </location>
</feature>
<dbReference type="GO" id="GO:0043953">
    <property type="term" value="P:protein transport by the Tat complex"/>
    <property type="evidence" value="ECO:0007669"/>
    <property type="project" value="UniProtKB-UniRule"/>
</dbReference>
<dbReference type="InterPro" id="IPR003369">
    <property type="entry name" value="TatA/B/E"/>
</dbReference>
<comment type="function">
    <text evidence="9">Part of the twin-arginine translocation (Tat) system that transports large folded proteins containing a characteristic twin-arginine motif in their signal peptide across membranes. TatA could form the protein-conducting channel of the Tat system.</text>
</comment>
<keyword evidence="4 9" id="KW-0812">Transmembrane</keyword>
<dbReference type="Proteomes" id="UP000190042">
    <property type="component" value="Unassembled WGS sequence"/>
</dbReference>
<evidence type="ECO:0000256" key="3">
    <source>
        <dbReference type="ARBA" id="ARBA00022475"/>
    </source>
</evidence>
<dbReference type="EMBL" id="FUYJ01000009">
    <property type="protein sequence ID" value="SKB05297.1"/>
    <property type="molecule type" value="Genomic_DNA"/>
</dbReference>
<dbReference type="Pfam" id="PF02416">
    <property type="entry name" value="TatA_B_E"/>
    <property type="match status" value="1"/>
</dbReference>
<keyword evidence="12" id="KW-1185">Reference proteome</keyword>
<dbReference type="Gene3D" id="1.20.5.3310">
    <property type="match status" value="1"/>
</dbReference>
<dbReference type="InterPro" id="IPR006312">
    <property type="entry name" value="TatA/E"/>
</dbReference>
<comment type="subunit">
    <text evidence="9">Forms a complex with TatC.</text>
</comment>
<dbReference type="GO" id="GO:0008320">
    <property type="term" value="F:protein transmembrane transporter activity"/>
    <property type="evidence" value="ECO:0007669"/>
    <property type="project" value="UniProtKB-UniRule"/>
</dbReference>
<dbReference type="HAMAP" id="MF_00236">
    <property type="entry name" value="TatA_E"/>
    <property type="match status" value="1"/>
</dbReference>
<evidence type="ECO:0000256" key="4">
    <source>
        <dbReference type="ARBA" id="ARBA00022692"/>
    </source>
</evidence>
<dbReference type="NCBIfam" id="TIGR01411">
    <property type="entry name" value="tatAE"/>
    <property type="match status" value="1"/>
</dbReference>
<evidence type="ECO:0000256" key="2">
    <source>
        <dbReference type="ARBA" id="ARBA00022448"/>
    </source>
</evidence>
<comment type="subcellular location">
    <subcellularLocation>
        <location evidence="1 9">Cell membrane</location>
        <topology evidence="1 9">Single-pass membrane protein</topology>
    </subcellularLocation>
</comment>
<keyword evidence="7 9" id="KW-0811">Translocation</keyword>
<dbReference type="NCBIfam" id="NF011430">
    <property type="entry name" value="PRK14861.1"/>
    <property type="match status" value="1"/>
</dbReference>
<name>A0A1T4YTV5_9BACL</name>
<dbReference type="GO" id="GO:0033281">
    <property type="term" value="C:TAT protein transport complex"/>
    <property type="evidence" value="ECO:0007669"/>
    <property type="project" value="UniProtKB-UniRule"/>
</dbReference>
<evidence type="ECO:0000256" key="5">
    <source>
        <dbReference type="ARBA" id="ARBA00022927"/>
    </source>
</evidence>
<dbReference type="AlphaFoldDB" id="A0A1T4YTV5"/>
<keyword evidence="2 9" id="KW-0813">Transport</keyword>
<evidence type="ECO:0000256" key="8">
    <source>
        <dbReference type="ARBA" id="ARBA00023136"/>
    </source>
</evidence>
<evidence type="ECO:0000256" key="6">
    <source>
        <dbReference type="ARBA" id="ARBA00022989"/>
    </source>
</evidence>
<feature type="transmembrane region" description="Helical" evidence="9">
    <location>
        <begin position="6"/>
        <end position="23"/>
    </location>
</feature>
<evidence type="ECO:0000313" key="12">
    <source>
        <dbReference type="Proteomes" id="UP000190042"/>
    </source>
</evidence>
<dbReference type="RefSeq" id="WP_078818562.1">
    <property type="nucleotide sequence ID" value="NZ_FUYJ01000009.1"/>
</dbReference>
<feature type="compositionally biased region" description="Basic and acidic residues" evidence="10">
    <location>
        <begin position="55"/>
        <end position="70"/>
    </location>
</feature>
<evidence type="ECO:0000313" key="11">
    <source>
        <dbReference type="EMBL" id="SKB05297.1"/>
    </source>
</evidence>
<dbReference type="PANTHER" id="PTHR42982">
    <property type="entry name" value="SEC-INDEPENDENT PROTEIN TRANSLOCASE PROTEIN TATA"/>
    <property type="match status" value="1"/>
</dbReference>
<organism evidence="11 12">
    <name type="scientific">Sporosarcina newyorkensis</name>
    <dbReference type="NCBI Taxonomy" id="759851"/>
    <lineage>
        <taxon>Bacteria</taxon>
        <taxon>Bacillati</taxon>
        <taxon>Bacillota</taxon>
        <taxon>Bacilli</taxon>
        <taxon>Bacillales</taxon>
        <taxon>Caryophanaceae</taxon>
        <taxon>Sporosarcina</taxon>
    </lineage>
</organism>
<evidence type="ECO:0000256" key="9">
    <source>
        <dbReference type="HAMAP-Rule" id="MF_00236"/>
    </source>
</evidence>
<proteinExistence type="inferred from homology"/>
<keyword evidence="3 9" id="KW-1003">Cell membrane</keyword>
<keyword evidence="8 9" id="KW-0472">Membrane</keyword>
<comment type="similarity">
    <text evidence="9">Belongs to the TatA/E family.</text>
</comment>
<protein>
    <recommendedName>
        <fullName evidence="9">Sec-independent protein translocase protein TatA</fullName>
    </recommendedName>
</protein>
<gene>
    <name evidence="9" type="primary">tatA</name>
    <name evidence="11" type="ORF">SAMN04244570_3608</name>
</gene>